<dbReference type="InterPro" id="IPR013653">
    <property type="entry name" value="GCN5-like_dom"/>
</dbReference>
<name>A0A7M1SND3_9MICO</name>
<dbReference type="KEGG" id="halt:IM660_09950"/>
<dbReference type="RefSeq" id="WP_193495137.1">
    <property type="nucleotide sequence ID" value="NZ_CP063169.1"/>
</dbReference>
<dbReference type="AlphaFoldDB" id="A0A7M1SND3"/>
<dbReference type="InterPro" id="IPR000182">
    <property type="entry name" value="GNAT_dom"/>
</dbReference>
<feature type="domain" description="N-acetyltransferase" evidence="1">
    <location>
        <begin position="135"/>
        <end position="260"/>
    </location>
</feature>
<reference evidence="2 3" key="1">
    <citation type="submission" date="2020-10" db="EMBL/GenBank/DDBJ databases">
        <title>Haloactinobacterium sp. RN3S43, a bacterium isolated from saline soil.</title>
        <authorList>
            <person name="Sun J.-Q."/>
        </authorList>
    </citation>
    <scope>NUCLEOTIDE SEQUENCE [LARGE SCALE GENOMIC DNA]</scope>
    <source>
        <strain evidence="2 3">RN3S43</strain>
    </source>
</reference>
<dbReference type="SUPFAM" id="SSF55729">
    <property type="entry name" value="Acyl-CoA N-acyltransferases (Nat)"/>
    <property type="match status" value="1"/>
</dbReference>
<protein>
    <submittedName>
        <fullName evidence="2">GNAT family N-acetyltransferase</fullName>
    </submittedName>
</protein>
<sequence length="260" mass="27996">MTATFRRLGSLADLGDSWSSLPVLRADVPRYRQAIWWATPEALALSVDAGESTRSLVGVGAPAGLARVVAEAFTPDGVPHPGSGVSTGQMAVVSLTRGTWDLVPGPVRASLGTTSVSHWDWMVCTRAPVHQTGEDDVIELDLSRDLPEMTALQERVLPDTYTRLDKPGTRWFGWRDRGGRLGAMAAASGWTDEVHLGSILTHPDLRRRGLASAVTAAVTRAGLAATGQVSLGLYASNVVARRVYERLGFTLAQEWESRRP</sequence>
<evidence type="ECO:0000313" key="3">
    <source>
        <dbReference type="Proteomes" id="UP000593758"/>
    </source>
</evidence>
<dbReference type="EMBL" id="CP063169">
    <property type="protein sequence ID" value="QOR69068.1"/>
    <property type="molecule type" value="Genomic_DNA"/>
</dbReference>
<accession>A0A7M1SND3</accession>
<dbReference type="GO" id="GO:0016747">
    <property type="term" value="F:acyltransferase activity, transferring groups other than amino-acyl groups"/>
    <property type="evidence" value="ECO:0007669"/>
    <property type="project" value="InterPro"/>
</dbReference>
<evidence type="ECO:0000313" key="2">
    <source>
        <dbReference type="EMBL" id="QOR69068.1"/>
    </source>
</evidence>
<gene>
    <name evidence="2" type="ORF">IM660_09950</name>
</gene>
<dbReference type="Gene3D" id="3.40.630.30">
    <property type="match status" value="1"/>
</dbReference>
<dbReference type="InterPro" id="IPR016181">
    <property type="entry name" value="Acyl_CoA_acyltransferase"/>
</dbReference>
<dbReference type="Proteomes" id="UP000593758">
    <property type="component" value="Chromosome"/>
</dbReference>
<keyword evidence="2" id="KW-0808">Transferase</keyword>
<evidence type="ECO:0000259" key="1">
    <source>
        <dbReference type="PROSITE" id="PS51186"/>
    </source>
</evidence>
<keyword evidence="3" id="KW-1185">Reference proteome</keyword>
<organism evidence="2 3">
    <name type="scientific">Ruania alkalisoli</name>
    <dbReference type="NCBI Taxonomy" id="2779775"/>
    <lineage>
        <taxon>Bacteria</taxon>
        <taxon>Bacillati</taxon>
        <taxon>Actinomycetota</taxon>
        <taxon>Actinomycetes</taxon>
        <taxon>Micrococcales</taxon>
        <taxon>Ruaniaceae</taxon>
        <taxon>Ruania</taxon>
    </lineage>
</organism>
<dbReference type="Pfam" id="PF08445">
    <property type="entry name" value="FR47"/>
    <property type="match status" value="1"/>
</dbReference>
<proteinExistence type="predicted"/>
<dbReference type="PROSITE" id="PS51186">
    <property type="entry name" value="GNAT"/>
    <property type="match status" value="1"/>
</dbReference>